<dbReference type="AlphaFoldDB" id="A0AAE0VQS7"/>
<accession>A0AAE0VQS7</accession>
<keyword evidence="2" id="KW-1185">Reference proteome</keyword>
<evidence type="ECO:0000313" key="1">
    <source>
        <dbReference type="EMBL" id="KAK3586769.1"/>
    </source>
</evidence>
<organism evidence="1 2">
    <name type="scientific">Potamilus streckersoni</name>
    <dbReference type="NCBI Taxonomy" id="2493646"/>
    <lineage>
        <taxon>Eukaryota</taxon>
        <taxon>Metazoa</taxon>
        <taxon>Spiralia</taxon>
        <taxon>Lophotrochozoa</taxon>
        <taxon>Mollusca</taxon>
        <taxon>Bivalvia</taxon>
        <taxon>Autobranchia</taxon>
        <taxon>Heteroconchia</taxon>
        <taxon>Palaeoheterodonta</taxon>
        <taxon>Unionida</taxon>
        <taxon>Unionoidea</taxon>
        <taxon>Unionidae</taxon>
        <taxon>Ambleminae</taxon>
        <taxon>Lampsilini</taxon>
        <taxon>Potamilus</taxon>
    </lineage>
</organism>
<name>A0AAE0VQS7_9BIVA</name>
<protein>
    <submittedName>
        <fullName evidence="1">Uncharacterized protein</fullName>
    </submittedName>
</protein>
<evidence type="ECO:0000313" key="2">
    <source>
        <dbReference type="Proteomes" id="UP001195483"/>
    </source>
</evidence>
<reference evidence="1" key="2">
    <citation type="journal article" date="2021" name="Genome Biol. Evol.">
        <title>Developing a high-quality reference genome for a parasitic bivalve with doubly uniparental inheritance (Bivalvia: Unionida).</title>
        <authorList>
            <person name="Smith C.H."/>
        </authorList>
    </citation>
    <scope>NUCLEOTIDE SEQUENCE</scope>
    <source>
        <strain evidence="1">CHS0354</strain>
        <tissue evidence="1">Mantle</tissue>
    </source>
</reference>
<comment type="caution">
    <text evidence="1">The sequence shown here is derived from an EMBL/GenBank/DDBJ whole genome shotgun (WGS) entry which is preliminary data.</text>
</comment>
<sequence>METVWLKDVTTTTQTDKRTLSDHGLPAQLTFHLMRGSGVLTLTLKRNYDIDPNADIYAVQRTKDGRSILSKTRNLEQEEGNIEIGDSSYVLRPAEASDTSENTVELPDMIGKRYILLDHRNIGVESFVGNEDELRETFVQGELQPMLRRITGQEKENHVLFRNNINAILQPRNVGNLHNSGTMDKSRQLKEEYHVKVAVLIDSSVWNLYVFSVH</sequence>
<reference evidence="1" key="3">
    <citation type="submission" date="2023-05" db="EMBL/GenBank/DDBJ databases">
        <authorList>
            <person name="Smith C.H."/>
        </authorList>
    </citation>
    <scope>NUCLEOTIDE SEQUENCE</scope>
    <source>
        <strain evidence="1">CHS0354</strain>
        <tissue evidence="1">Mantle</tissue>
    </source>
</reference>
<proteinExistence type="predicted"/>
<gene>
    <name evidence="1" type="ORF">CHS0354_016944</name>
</gene>
<dbReference type="Proteomes" id="UP001195483">
    <property type="component" value="Unassembled WGS sequence"/>
</dbReference>
<dbReference type="EMBL" id="JAEAOA010001041">
    <property type="protein sequence ID" value="KAK3586769.1"/>
    <property type="molecule type" value="Genomic_DNA"/>
</dbReference>
<reference evidence="1" key="1">
    <citation type="journal article" date="2021" name="Genome Biol. Evol.">
        <title>A High-Quality Reference Genome for a Parasitic Bivalve with Doubly Uniparental Inheritance (Bivalvia: Unionida).</title>
        <authorList>
            <person name="Smith C.H."/>
        </authorList>
    </citation>
    <scope>NUCLEOTIDE SEQUENCE</scope>
    <source>
        <strain evidence="1">CHS0354</strain>
    </source>
</reference>